<evidence type="ECO:0000313" key="1">
    <source>
        <dbReference type="EMBL" id="CAI8000424.1"/>
    </source>
</evidence>
<proteinExistence type="predicted"/>
<comment type="caution">
    <text evidence="1">The sequence shown here is derived from an EMBL/GenBank/DDBJ whole genome shotgun (WGS) entry which is preliminary data.</text>
</comment>
<organism evidence="1 2">
    <name type="scientific">Geodia barretti</name>
    <name type="common">Barrett's horny sponge</name>
    <dbReference type="NCBI Taxonomy" id="519541"/>
    <lineage>
        <taxon>Eukaryota</taxon>
        <taxon>Metazoa</taxon>
        <taxon>Porifera</taxon>
        <taxon>Demospongiae</taxon>
        <taxon>Heteroscleromorpha</taxon>
        <taxon>Tetractinellida</taxon>
        <taxon>Astrophorina</taxon>
        <taxon>Geodiidae</taxon>
        <taxon>Geodia</taxon>
    </lineage>
</organism>
<dbReference type="EMBL" id="CASHTH010000402">
    <property type="protein sequence ID" value="CAI8000424.1"/>
    <property type="molecule type" value="Genomic_DNA"/>
</dbReference>
<name>A0AA35W3S8_GEOBA</name>
<reference evidence="1" key="1">
    <citation type="submission" date="2023-03" db="EMBL/GenBank/DDBJ databases">
        <authorList>
            <person name="Steffen K."/>
            <person name="Cardenas P."/>
        </authorList>
    </citation>
    <scope>NUCLEOTIDE SEQUENCE</scope>
</reference>
<dbReference type="Proteomes" id="UP001174909">
    <property type="component" value="Unassembled WGS sequence"/>
</dbReference>
<sequence>MVTVGNKVQETSCAWFNAMFGGVAADESGECSDTHMTSFCLRVQIVNTYLDIYHS</sequence>
<dbReference type="AlphaFoldDB" id="A0AA35W3S8"/>
<gene>
    <name evidence="1" type="ORF">GBAR_LOCUS2927</name>
</gene>
<evidence type="ECO:0000313" key="2">
    <source>
        <dbReference type="Proteomes" id="UP001174909"/>
    </source>
</evidence>
<keyword evidence="2" id="KW-1185">Reference proteome</keyword>
<accession>A0AA35W3S8</accession>
<protein>
    <submittedName>
        <fullName evidence="1">Uncharacterized protein</fullName>
    </submittedName>
</protein>